<organism evidence="2 3">
    <name type="scientific">Mycolicibacterium hippocampi</name>
    <dbReference type="NCBI Taxonomy" id="659824"/>
    <lineage>
        <taxon>Bacteria</taxon>
        <taxon>Bacillati</taxon>
        <taxon>Actinomycetota</taxon>
        <taxon>Actinomycetes</taxon>
        <taxon>Mycobacteriales</taxon>
        <taxon>Mycobacteriaceae</taxon>
        <taxon>Mycolicibacterium</taxon>
    </lineage>
</organism>
<dbReference type="EMBL" id="BLLB01000002">
    <property type="protein sequence ID" value="GFH01917.1"/>
    <property type="molecule type" value="Genomic_DNA"/>
</dbReference>
<evidence type="ECO:0000313" key="3">
    <source>
        <dbReference type="Proteomes" id="UP000465304"/>
    </source>
</evidence>
<sequence length="71" mass="7624">MEQEKRFCPEQPPNLSQANLPGPGGGAALDSAVARRGEITDRIPHSAIAGSYYRRPADSCGPWSTIAWSAR</sequence>
<accession>A0A7I9ZMF6</accession>
<keyword evidence="3" id="KW-1185">Reference proteome</keyword>
<dbReference type="Proteomes" id="UP000465304">
    <property type="component" value="Unassembled WGS sequence"/>
</dbReference>
<evidence type="ECO:0000256" key="1">
    <source>
        <dbReference type="SAM" id="MobiDB-lite"/>
    </source>
</evidence>
<name>A0A7I9ZMF6_9MYCO</name>
<protein>
    <submittedName>
        <fullName evidence="2">Uncharacterized protein</fullName>
    </submittedName>
</protein>
<comment type="caution">
    <text evidence="2">The sequence shown here is derived from an EMBL/GenBank/DDBJ whole genome shotgun (WGS) entry which is preliminary data.</text>
</comment>
<reference evidence="2 3" key="1">
    <citation type="journal article" date="2019" name="Emerg. Microbes Infect.">
        <title>Comprehensive subspecies identification of 175 nontuberculous mycobacteria species based on 7547 genomic profiles.</title>
        <authorList>
            <person name="Matsumoto Y."/>
            <person name="Kinjo T."/>
            <person name="Motooka D."/>
            <person name="Nabeya D."/>
            <person name="Jung N."/>
            <person name="Uechi K."/>
            <person name="Horii T."/>
            <person name="Iida T."/>
            <person name="Fujita J."/>
            <person name="Nakamura S."/>
        </authorList>
    </citation>
    <scope>NUCLEOTIDE SEQUENCE [LARGE SCALE GENOMIC DNA]</scope>
    <source>
        <strain evidence="2 3">JCM 30996</strain>
    </source>
</reference>
<gene>
    <name evidence="2" type="ORF">MHIP_24000</name>
</gene>
<evidence type="ECO:0000313" key="2">
    <source>
        <dbReference type="EMBL" id="GFH01917.1"/>
    </source>
</evidence>
<proteinExistence type="predicted"/>
<dbReference type="AlphaFoldDB" id="A0A7I9ZMF6"/>
<feature type="region of interest" description="Disordered" evidence="1">
    <location>
        <begin position="1"/>
        <end position="25"/>
    </location>
</feature>